<dbReference type="PANTHER" id="PTHR30185:SF13">
    <property type="entry name" value="LICABCH OPERON REGULATOR-RELATED"/>
    <property type="match status" value="1"/>
</dbReference>
<evidence type="ECO:0000256" key="1">
    <source>
        <dbReference type="ARBA" id="ARBA00023015"/>
    </source>
</evidence>
<keyword evidence="2" id="KW-0804">Transcription</keyword>
<dbReference type="PANTHER" id="PTHR30185">
    <property type="entry name" value="CRYPTIC BETA-GLUCOSIDE BGL OPERON ANTITERMINATOR"/>
    <property type="match status" value="1"/>
</dbReference>
<name>A0A2S7S020_ENTMU</name>
<keyword evidence="1" id="KW-0805">Transcription regulation</keyword>
<protein>
    <submittedName>
        <fullName evidence="4">M protein trans-acting positive regulator</fullName>
    </submittedName>
</protein>
<dbReference type="InterPro" id="IPR036634">
    <property type="entry name" value="PRD_sf"/>
</dbReference>
<dbReference type="SUPFAM" id="SSF63520">
    <property type="entry name" value="PTS-regulatory domain, PRD"/>
    <property type="match status" value="1"/>
</dbReference>
<dbReference type="AlphaFoldDB" id="A0A2S7S020"/>
<accession>A0A2S7S020</accession>
<dbReference type="EMBL" id="PUAP01000002">
    <property type="protein sequence ID" value="PQF25874.1"/>
    <property type="molecule type" value="Genomic_DNA"/>
</dbReference>
<organism evidence="4 5">
    <name type="scientific">Enterococcus mundtii</name>
    <dbReference type="NCBI Taxonomy" id="53346"/>
    <lineage>
        <taxon>Bacteria</taxon>
        <taxon>Bacillati</taxon>
        <taxon>Bacillota</taxon>
        <taxon>Bacilli</taxon>
        <taxon>Lactobacillales</taxon>
        <taxon>Enterococcaceae</taxon>
        <taxon>Enterococcus</taxon>
    </lineage>
</organism>
<dbReference type="InterPro" id="IPR050661">
    <property type="entry name" value="BglG_antiterminators"/>
</dbReference>
<gene>
    <name evidence="4" type="ORF">CUS89_00755</name>
</gene>
<dbReference type="RefSeq" id="WP_104870652.1">
    <property type="nucleotide sequence ID" value="NZ_PUAP01000002.1"/>
</dbReference>
<dbReference type="Proteomes" id="UP000237934">
    <property type="component" value="Unassembled WGS sequence"/>
</dbReference>
<feature type="domain" description="Mga helix-turn-helix" evidence="3">
    <location>
        <begin position="85"/>
        <end position="162"/>
    </location>
</feature>
<sequence>MRELQIAFITNAEIRRWMRILTIIEREHHFTIVAVSERLEISQRTMVKDIQEIKNHFGETIELLSLYNGFHFEERDRIGYQEKKEQLLENEVLFEIVGTIFYGEFVALSDLAHQYSYAESTLRRFLVKIEPILAEYDLSLTLTPVNFVGEETNIRKFFFDFYYSSEQTPFTIRPPEGLHTLILNELSSKLGSYELGTGTTASAFYYHLYITMVRVNQDQFISLPEWLKNVDYQEKDFQLLYSLQTSIHKEYEIYLPKEEFAWVHLSVISKRTINRVDQERTFSQRFNCWKGLEQVVSDYLSDPFFAKWDIDTLSQFMTSFFVSRLMNEALSPILNRELEEIRLMVKKTYGKIHEINSSFLQKHAHTLSFSTVTFEDVAVSFTLYMDMLFHYYQPVKHVLFLLEGDYLVVQSIRIQAQELLGDHYNLLFISLQEMTQERLSEAHIDLIVTNYRPYLLDYALETDYVLMNSIPTAQDWKRVKHLLNPLIDRIVF</sequence>
<dbReference type="Pfam" id="PF05043">
    <property type="entry name" value="Mga"/>
    <property type="match status" value="1"/>
</dbReference>
<evidence type="ECO:0000256" key="2">
    <source>
        <dbReference type="ARBA" id="ARBA00023163"/>
    </source>
</evidence>
<evidence type="ECO:0000313" key="5">
    <source>
        <dbReference type="Proteomes" id="UP000237934"/>
    </source>
</evidence>
<reference evidence="4 5" key="1">
    <citation type="journal article" date="2018" name="Pathog. Dis.">
        <title>Whole-genome sequencing based characterization of antimicrobial resistance in Enterococcus.</title>
        <authorList>
            <person name="Tyson G."/>
        </authorList>
    </citation>
    <scope>NUCLEOTIDE SEQUENCE [LARGE SCALE GENOMIC DNA]</scope>
    <source>
        <strain evidence="4 5">CVM N55263</strain>
    </source>
</reference>
<dbReference type="GO" id="GO:0006355">
    <property type="term" value="P:regulation of DNA-templated transcription"/>
    <property type="evidence" value="ECO:0007669"/>
    <property type="project" value="InterPro"/>
</dbReference>
<evidence type="ECO:0000313" key="4">
    <source>
        <dbReference type="EMBL" id="PQF25874.1"/>
    </source>
</evidence>
<evidence type="ECO:0000259" key="3">
    <source>
        <dbReference type="Pfam" id="PF05043"/>
    </source>
</evidence>
<comment type="caution">
    <text evidence="4">The sequence shown here is derived from an EMBL/GenBank/DDBJ whole genome shotgun (WGS) entry which is preliminary data.</text>
</comment>
<proteinExistence type="predicted"/>
<dbReference type="InterPro" id="IPR007737">
    <property type="entry name" value="Mga_HTH"/>
</dbReference>